<evidence type="ECO:0000256" key="10">
    <source>
        <dbReference type="SAM" id="MobiDB-lite"/>
    </source>
</evidence>
<dbReference type="InterPro" id="IPR000812">
    <property type="entry name" value="TFIIB"/>
</dbReference>
<feature type="domain" description="Cyclin-like" evidence="11">
    <location>
        <begin position="270"/>
        <end position="391"/>
    </location>
</feature>
<comment type="similarity">
    <text evidence="2">Belongs to the TFIIB family.</text>
</comment>
<evidence type="ECO:0000256" key="4">
    <source>
        <dbReference type="ARBA" id="ARBA00022771"/>
    </source>
</evidence>
<dbReference type="FunFam" id="1.10.472.10:FF:000066">
    <property type="entry name" value="Transcription factor IIIB subunit"/>
    <property type="match status" value="1"/>
</dbReference>
<sequence>MDNNGKPQNHRCTVETTATLAFLPSLPPPLYLFDSQNLSFLSSAPAPSLLSPNPSFLVTSFAHSPPPVHVDAPPHRSKSHPSRAVALPRNWGKSVAELALNFKEWFFALTVESRSCPGCGKVLEYEQYSEETTFVKNAAGQSQVAGRFVRTIQSDISASRERIFENAEYELRCMRNALDMGDNEEIVDIAKRFYRIAVEKNFTRGRKSEQVLASCLYIACREKRRPYLLIDFSNYLKINVYVLGAVFLQLCKTLRLNEHPIVQKPVDPSWFIHKFTESLPGGTNKRVMQTALRIITSMKRDWMQTGRKPSGLCGAALYISGHSHGLNYSKSDITRIVHVCDATLTKRLVEFENTESGSLTYLSGYGVGHMMAFSQPTQIEEFLEKARELEEFSKEPILALKVGGLEGGSNPPAFQRAEVKRSEEASAEQIATDSGVEPCQSPDNSKQLPNFEKELNKSKTESKDERKQFTEPESTTVDADAEDCDKPDNLSDIEDAEVDSYLLNEEGKRYKQIIWEEMNREYIEEQAEKERQNKAAGMDPDIPEDAKNLGQATAAAMAKKRKERQLAREAEARSSTPAKNAAEATHQMLTKKEAPDGSKKKKLESHLDTDKADDNVDELGPENEYEDEEGIEGAFGYNLDDENVDEQPYDDEDYGYDGY</sequence>
<evidence type="ECO:0000256" key="5">
    <source>
        <dbReference type="ARBA" id="ARBA00022833"/>
    </source>
</evidence>
<keyword evidence="9" id="KW-0539">Nucleus</keyword>
<feature type="region of interest" description="Disordered" evidence="10">
    <location>
        <begin position="526"/>
        <end position="659"/>
    </location>
</feature>
<evidence type="ECO:0000256" key="9">
    <source>
        <dbReference type="ARBA" id="ARBA00023242"/>
    </source>
</evidence>
<dbReference type="Proteomes" id="UP000290289">
    <property type="component" value="Chromosome 4"/>
</dbReference>
<protein>
    <recommendedName>
        <fullName evidence="11">Cyclin-like domain-containing protein</fullName>
    </recommendedName>
</protein>
<evidence type="ECO:0000256" key="7">
    <source>
        <dbReference type="ARBA" id="ARBA00023159"/>
    </source>
</evidence>
<accession>A0A498JXT5</accession>
<feature type="compositionally biased region" description="Acidic residues" evidence="10">
    <location>
        <begin position="639"/>
        <end position="659"/>
    </location>
</feature>
<feature type="compositionally biased region" description="Basic and acidic residues" evidence="10">
    <location>
        <begin position="451"/>
        <end position="470"/>
    </location>
</feature>
<organism evidence="12 13">
    <name type="scientific">Malus domestica</name>
    <name type="common">Apple</name>
    <name type="synonym">Pyrus malus</name>
    <dbReference type="NCBI Taxonomy" id="3750"/>
    <lineage>
        <taxon>Eukaryota</taxon>
        <taxon>Viridiplantae</taxon>
        <taxon>Streptophyta</taxon>
        <taxon>Embryophyta</taxon>
        <taxon>Tracheophyta</taxon>
        <taxon>Spermatophyta</taxon>
        <taxon>Magnoliopsida</taxon>
        <taxon>eudicotyledons</taxon>
        <taxon>Gunneridae</taxon>
        <taxon>Pentapetalae</taxon>
        <taxon>rosids</taxon>
        <taxon>fabids</taxon>
        <taxon>Rosales</taxon>
        <taxon>Rosaceae</taxon>
        <taxon>Amygdaloideae</taxon>
        <taxon>Maleae</taxon>
        <taxon>Malus</taxon>
    </lineage>
</organism>
<dbReference type="CDD" id="cd20553">
    <property type="entry name" value="CYCLIN_TFIIIB90_rpt1"/>
    <property type="match status" value="1"/>
</dbReference>
<keyword evidence="7" id="KW-0010">Activator</keyword>
<evidence type="ECO:0000256" key="8">
    <source>
        <dbReference type="ARBA" id="ARBA00023163"/>
    </source>
</evidence>
<keyword evidence="5" id="KW-0862">Zinc</keyword>
<feature type="region of interest" description="Disordered" evidence="10">
    <location>
        <begin position="428"/>
        <end position="491"/>
    </location>
</feature>
<keyword evidence="13" id="KW-1185">Reference proteome</keyword>
<dbReference type="SMART" id="SM00385">
    <property type="entry name" value="CYCLIN"/>
    <property type="match status" value="2"/>
</dbReference>
<dbReference type="InterPro" id="IPR013150">
    <property type="entry name" value="TFIIB_cyclin"/>
</dbReference>
<dbReference type="GO" id="GO:0000126">
    <property type="term" value="C:transcription factor TFIIIB complex"/>
    <property type="evidence" value="ECO:0007669"/>
    <property type="project" value="TreeGrafter"/>
</dbReference>
<evidence type="ECO:0000259" key="11">
    <source>
        <dbReference type="SMART" id="SM00385"/>
    </source>
</evidence>
<evidence type="ECO:0000256" key="3">
    <source>
        <dbReference type="ARBA" id="ARBA00022723"/>
    </source>
</evidence>
<dbReference type="GO" id="GO:0001006">
    <property type="term" value="F:RNA polymerase III type 3 promoter sequence-specific DNA binding"/>
    <property type="evidence" value="ECO:0007669"/>
    <property type="project" value="TreeGrafter"/>
</dbReference>
<dbReference type="Pfam" id="PF00382">
    <property type="entry name" value="TFIIB"/>
    <property type="match status" value="2"/>
</dbReference>
<keyword evidence="8" id="KW-0804">Transcription</keyword>
<dbReference type="SUPFAM" id="SSF47954">
    <property type="entry name" value="Cyclin-like"/>
    <property type="match status" value="2"/>
</dbReference>
<reference evidence="12 13" key="1">
    <citation type="submission" date="2018-10" db="EMBL/GenBank/DDBJ databases">
        <title>A high-quality apple genome assembly.</title>
        <authorList>
            <person name="Hu J."/>
        </authorList>
    </citation>
    <scope>NUCLEOTIDE SEQUENCE [LARGE SCALE GENOMIC DNA]</scope>
    <source>
        <strain evidence="13">cv. HFTH1</strain>
        <tissue evidence="12">Young leaf</tissue>
    </source>
</reference>
<comment type="subcellular location">
    <subcellularLocation>
        <location evidence="1">Nucleus</location>
    </subcellularLocation>
</comment>
<keyword evidence="3" id="KW-0479">Metal-binding</keyword>
<dbReference type="GO" id="GO:0005634">
    <property type="term" value="C:nucleus"/>
    <property type="evidence" value="ECO:0007669"/>
    <property type="project" value="UniProtKB-SubCell"/>
</dbReference>
<dbReference type="InterPro" id="IPR013763">
    <property type="entry name" value="Cyclin-like_dom"/>
</dbReference>
<keyword evidence="6" id="KW-0805">Transcription regulation</keyword>
<name>A0A498JXT5_MALDO</name>
<evidence type="ECO:0000313" key="13">
    <source>
        <dbReference type="Proteomes" id="UP000290289"/>
    </source>
</evidence>
<dbReference type="GO" id="GO:0008270">
    <property type="term" value="F:zinc ion binding"/>
    <property type="evidence" value="ECO:0007669"/>
    <property type="project" value="UniProtKB-KW"/>
</dbReference>
<dbReference type="STRING" id="3750.A0A498JXT5"/>
<dbReference type="PANTHER" id="PTHR11618">
    <property type="entry name" value="TRANSCRIPTION INITIATION FACTOR IIB-RELATED"/>
    <property type="match status" value="1"/>
</dbReference>
<gene>
    <name evidence="12" type="ORF">DVH24_000944</name>
</gene>
<feature type="domain" description="Cyclin-like" evidence="11">
    <location>
        <begin position="169"/>
        <end position="252"/>
    </location>
</feature>
<proteinExistence type="inferred from homology"/>
<dbReference type="FunFam" id="1.10.472.10:FF:000007">
    <property type="entry name" value="Transcription factor IIIB 90 kDa subunit"/>
    <property type="match status" value="1"/>
</dbReference>
<dbReference type="GO" id="GO:0070897">
    <property type="term" value="P:transcription preinitiation complex assembly"/>
    <property type="evidence" value="ECO:0007669"/>
    <property type="project" value="InterPro"/>
</dbReference>
<dbReference type="InterPro" id="IPR011665">
    <property type="entry name" value="BRF1_TBP-bd_dom"/>
</dbReference>
<evidence type="ECO:0000313" key="12">
    <source>
        <dbReference type="EMBL" id="RXI00710.1"/>
    </source>
</evidence>
<keyword evidence="4" id="KW-0863">Zinc-finger</keyword>
<dbReference type="GO" id="GO:0017025">
    <property type="term" value="F:TBP-class protein binding"/>
    <property type="evidence" value="ECO:0007669"/>
    <property type="project" value="InterPro"/>
</dbReference>
<dbReference type="Gene3D" id="1.20.5.650">
    <property type="entry name" value="Single helix bin"/>
    <property type="match status" value="1"/>
</dbReference>
<dbReference type="GO" id="GO:0000995">
    <property type="term" value="F:RNA polymerase III general transcription initiation factor activity"/>
    <property type="evidence" value="ECO:0007669"/>
    <property type="project" value="TreeGrafter"/>
</dbReference>
<dbReference type="Pfam" id="PF07741">
    <property type="entry name" value="BRF1"/>
    <property type="match status" value="1"/>
</dbReference>
<dbReference type="InterPro" id="IPR036915">
    <property type="entry name" value="Cyclin-like_sf"/>
</dbReference>
<evidence type="ECO:0000256" key="2">
    <source>
        <dbReference type="ARBA" id="ARBA00010857"/>
    </source>
</evidence>
<dbReference type="EMBL" id="RDQH01000330">
    <property type="protein sequence ID" value="RXI00710.1"/>
    <property type="molecule type" value="Genomic_DNA"/>
</dbReference>
<evidence type="ECO:0000256" key="6">
    <source>
        <dbReference type="ARBA" id="ARBA00023015"/>
    </source>
</evidence>
<dbReference type="Gene3D" id="1.10.472.10">
    <property type="entry name" value="Cyclin-like"/>
    <property type="match status" value="2"/>
</dbReference>
<feature type="compositionally biased region" description="Basic and acidic residues" evidence="10">
    <location>
        <begin position="590"/>
        <end position="614"/>
    </location>
</feature>
<dbReference type="AlphaFoldDB" id="A0A498JXT5"/>
<comment type="caution">
    <text evidence="12">The sequence shown here is derived from an EMBL/GenBank/DDBJ whole genome shotgun (WGS) entry which is preliminary data.</text>
</comment>
<evidence type="ECO:0000256" key="1">
    <source>
        <dbReference type="ARBA" id="ARBA00004123"/>
    </source>
</evidence>
<dbReference type="PANTHER" id="PTHR11618:SF4">
    <property type="entry name" value="TRANSCRIPTION FACTOR IIIB 90 KDA SUBUNIT"/>
    <property type="match status" value="1"/>
</dbReference>
<dbReference type="GO" id="GO:0097550">
    <property type="term" value="C:transcription preinitiation complex"/>
    <property type="evidence" value="ECO:0007669"/>
    <property type="project" value="TreeGrafter"/>
</dbReference>
<feature type="compositionally biased region" description="Acidic residues" evidence="10">
    <location>
        <begin position="615"/>
        <end position="631"/>
    </location>
</feature>
<dbReference type="CDD" id="cd20554">
    <property type="entry name" value="CYCLIN_TFIIIB90_rpt2"/>
    <property type="match status" value="1"/>
</dbReference>